<evidence type="ECO:0000256" key="9">
    <source>
        <dbReference type="ARBA" id="ARBA00023054"/>
    </source>
</evidence>
<dbReference type="GO" id="GO:0006886">
    <property type="term" value="P:intracellular protein transport"/>
    <property type="evidence" value="ECO:0007669"/>
    <property type="project" value="UniProtKB-UniRule"/>
</dbReference>
<evidence type="ECO:0000256" key="13">
    <source>
        <dbReference type="SAM" id="SignalP"/>
    </source>
</evidence>
<dbReference type="Gene3D" id="1.20.5.110">
    <property type="match status" value="1"/>
</dbReference>
<keyword evidence="4 11" id="KW-0812">Transmembrane</keyword>
<keyword evidence="7 11" id="KW-0653">Protein transport</keyword>
<evidence type="ECO:0000256" key="4">
    <source>
        <dbReference type="ARBA" id="ARBA00022692"/>
    </source>
</evidence>
<organism evidence="14 15">
    <name type="scientific">Rhynchospora tenuis</name>
    <dbReference type="NCBI Taxonomy" id="198213"/>
    <lineage>
        <taxon>Eukaryota</taxon>
        <taxon>Viridiplantae</taxon>
        <taxon>Streptophyta</taxon>
        <taxon>Embryophyta</taxon>
        <taxon>Tracheophyta</taxon>
        <taxon>Spermatophyta</taxon>
        <taxon>Magnoliopsida</taxon>
        <taxon>Liliopsida</taxon>
        <taxon>Poales</taxon>
        <taxon>Cyperaceae</taxon>
        <taxon>Cyperoideae</taxon>
        <taxon>Rhynchosporeae</taxon>
        <taxon>Rhynchospora</taxon>
    </lineage>
</organism>
<accession>A0AAD6A3W6</accession>
<keyword evidence="6 11" id="KW-0256">Endoplasmic reticulum</keyword>
<comment type="caution">
    <text evidence="14">The sequence shown here is derived from an EMBL/GenBank/DDBJ whole genome shotgun (WGS) entry which is preliminary data.</text>
</comment>
<feature type="coiled-coil region" evidence="12">
    <location>
        <begin position="123"/>
        <end position="213"/>
    </location>
</feature>
<dbReference type="GO" id="GO:0006888">
    <property type="term" value="P:endoplasmic reticulum to Golgi vesicle-mediated transport"/>
    <property type="evidence" value="ECO:0007669"/>
    <property type="project" value="UniProtKB-UniRule"/>
</dbReference>
<dbReference type="GO" id="GO:0005789">
    <property type="term" value="C:endoplasmic reticulum membrane"/>
    <property type="evidence" value="ECO:0007669"/>
    <property type="project" value="UniProtKB-SubCell"/>
</dbReference>
<keyword evidence="5" id="KW-0053">Apoptosis</keyword>
<dbReference type="PANTHER" id="PTHR12701:SF13">
    <property type="entry name" value="ENDOPLASMIC RETICULUM TRANSMEMBRANE PROTEIN"/>
    <property type="match status" value="1"/>
</dbReference>
<evidence type="ECO:0000313" key="15">
    <source>
        <dbReference type="Proteomes" id="UP001210211"/>
    </source>
</evidence>
<keyword evidence="3 11" id="KW-0813">Transport</keyword>
<proteinExistence type="inferred from homology"/>
<comment type="similarity">
    <text evidence="2 11">Belongs to the BCAP29/BCAP31 family.</text>
</comment>
<comment type="caution">
    <text evidence="11">Lacks conserved residue(s) required for the propagation of feature annotation.</text>
</comment>
<gene>
    <name evidence="14" type="ORF">LUZ61_012830</name>
</gene>
<keyword evidence="13" id="KW-0732">Signal</keyword>
<evidence type="ECO:0000256" key="1">
    <source>
        <dbReference type="ARBA" id="ARBA00004477"/>
    </source>
</evidence>
<dbReference type="PANTHER" id="PTHR12701">
    <property type="entry name" value="BCR-ASSOCIATED PROTEIN, BAP"/>
    <property type="match status" value="1"/>
</dbReference>
<feature type="transmembrane region" description="Helical" evidence="11">
    <location>
        <begin position="44"/>
        <end position="65"/>
    </location>
</feature>
<dbReference type="FunFam" id="1.20.5.110:FF:000011">
    <property type="entry name" value="B-cell receptor-associated protein 29"/>
    <property type="match status" value="1"/>
</dbReference>
<evidence type="ECO:0000256" key="12">
    <source>
        <dbReference type="SAM" id="Coils"/>
    </source>
</evidence>
<evidence type="ECO:0000256" key="8">
    <source>
        <dbReference type="ARBA" id="ARBA00022989"/>
    </source>
</evidence>
<evidence type="ECO:0000256" key="6">
    <source>
        <dbReference type="ARBA" id="ARBA00022824"/>
    </source>
</evidence>
<protein>
    <recommendedName>
        <fullName evidence="11">Endoplasmic reticulum transmembrane protein</fullName>
    </recommendedName>
</protein>
<evidence type="ECO:0000256" key="5">
    <source>
        <dbReference type="ARBA" id="ARBA00022703"/>
    </source>
</evidence>
<evidence type="ECO:0000256" key="11">
    <source>
        <dbReference type="RuleBase" id="RU367026"/>
    </source>
</evidence>
<reference evidence="14 15" key="1">
    <citation type="journal article" date="2022" name="Cell">
        <title>Repeat-based holocentromeres influence genome architecture and karyotype evolution.</title>
        <authorList>
            <person name="Hofstatter P.G."/>
            <person name="Thangavel G."/>
            <person name="Lux T."/>
            <person name="Neumann P."/>
            <person name="Vondrak T."/>
            <person name="Novak P."/>
            <person name="Zhang M."/>
            <person name="Costa L."/>
            <person name="Castellani M."/>
            <person name="Scott A."/>
            <person name="Toegelov H."/>
            <person name="Fuchs J."/>
            <person name="Mata-Sucre Y."/>
            <person name="Dias Y."/>
            <person name="Vanzela A.L.L."/>
            <person name="Huettel B."/>
            <person name="Almeida C.C.S."/>
            <person name="Simkova H."/>
            <person name="Souza G."/>
            <person name="Pedrosa-Harand A."/>
            <person name="Macas J."/>
            <person name="Mayer K.F.X."/>
            <person name="Houben A."/>
            <person name="Marques A."/>
        </authorList>
    </citation>
    <scope>NUCLEOTIDE SEQUENCE [LARGE SCALE GENOMIC DNA]</scope>
    <source>
        <strain evidence="14">RhyTen1mFocal</strain>
    </source>
</reference>
<feature type="transmembrane region" description="Helical" evidence="11">
    <location>
        <begin position="86"/>
        <end position="106"/>
    </location>
</feature>
<keyword evidence="9 12" id="KW-0175">Coiled coil</keyword>
<evidence type="ECO:0000313" key="14">
    <source>
        <dbReference type="EMBL" id="KAJ3709125.1"/>
    </source>
</evidence>
<dbReference type="AlphaFoldDB" id="A0AAD6A3W6"/>
<feature type="signal peptide" evidence="13">
    <location>
        <begin position="1"/>
        <end position="16"/>
    </location>
</feature>
<dbReference type="GO" id="GO:0070973">
    <property type="term" value="P:protein localization to endoplasmic reticulum exit site"/>
    <property type="evidence" value="ECO:0007669"/>
    <property type="project" value="UniProtKB-UniRule"/>
</dbReference>
<comment type="function">
    <text evidence="11">May play a role in anterograde transport of membrane proteins from the endoplasmic reticulum to the Golgi.</text>
</comment>
<keyword evidence="11" id="KW-0931">ER-Golgi transport</keyword>
<comment type="subcellular location">
    <subcellularLocation>
        <location evidence="1 11">Endoplasmic reticulum membrane</location>
        <topology evidence="1 11">Multi-pass membrane protein</topology>
    </subcellularLocation>
</comment>
<keyword evidence="10 11" id="KW-0472">Membrane</keyword>
<evidence type="ECO:0000256" key="7">
    <source>
        <dbReference type="ARBA" id="ARBA00022927"/>
    </source>
</evidence>
<feature type="chain" id="PRO_5041901128" description="Endoplasmic reticulum transmembrane protein" evidence="13">
    <location>
        <begin position="17"/>
        <end position="219"/>
    </location>
</feature>
<dbReference type="EMBL" id="JAMRDG010000001">
    <property type="protein sequence ID" value="KAJ3709125.1"/>
    <property type="molecule type" value="Genomic_DNA"/>
</dbReference>
<evidence type="ECO:0000256" key="10">
    <source>
        <dbReference type="ARBA" id="ARBA00023136"/>
    </source>
</evidence>
<sequence>MIQLLFLVLFAEAAVAFLMAIKVGPLRDLAMKGVDTMKTGRGPATVKTLACTMAVILASSVYSLLRIQGRGARLGGNVSPMDQVLWRTHLLEASLIGYTLFLAILIDRLHHYLKKVILLRKTVATSREETERLQTENRTLRESEAKASAELKKIQAELATFNEKLQKVKNESLEHERRAVTAEAHVAALQKQSEELLLEYDRVLEDNQMLQAQVLSYRE</sequence>
<name>A0AAD6A3W6_9POAL</name>
<keyword evidence="8 11" id="KW-1133">Transmembrane helix</keyword>
<keyword evidence="15" id="KW-1185">Reference proteome</keyword>
<evidence type="ECO:0000256" key="3">
    <source>
        <dbReference type="ARBA" id="ARBA00022448"/>
    </source>
</evidence>
<evidence type="ECO:0000256" key="2">
    <source>
        <dbReference type="ARBA" id="ARBA00007956"/>
    </source>
</evidence>
<dbReference type="InterPro" id="IPR008417">
    <property type="entry name" value="BAP29/BAP31"/>
</dbReference>
<dbReference type="Proteomes" id="UP001210211">
    <property type="component" value="Unassembled WGS sequence"/>
</dbReference>